<keyword evidence="8" id="KW-0969">Cilium</keyword>
<dbReference type="GO" id="GO:0015631">
    <property type="term" value="F:tubulin binding"/>
    <property type="evidence" value="ECO:0007669"/>
    <property type="project" value="TreeGrafter"/>
</dbReference>
<dbReference type="PROSITE" id="PS51221">
    <property type="entry name" value="TTL"/>
    <property type="match status" value="1"/>
</dbReference>
<evidence type="ECO:0000256" key="6">
    <source>
        <dbReference type="ARBA" id="ARBA00022741"/>
    </source>
</evidence>
<keyword evidence="3" id="KW-0963">Cytoplasm</keyword>
<evidence type="ECO:0000256" key="9">
    <source>
        <dbReference type="ARBA" id="ARBA00023212"/>
    </source>
</evidence>
<dbReference type="InterPro" id="IPR004344">
    <property type="entry name" value="TTL/TTLL_fam"/>
</dbReference>
<dbReference type="GO" id="GO:0000226">
    <property type="term" value="P:microtubule cytoskeleton organization"/>
    <property type="evidence" value="ECO:0007669"/>
    <property type="project" value="TreeGrafter"/>
</dbReference>
<evidence type="ECO:0000256" key="5">
    <source>
        <dbReference type="ARBA" id="ARBA00022701"/>
    </source>
</evidence>
<dbReference type="GO" id="GO:0005874">
    <property type="term" value="C:microtubule"/>
    <property type="evidence" value="ECO:0007669"/>
    <property type="project" value="UniProtKB-KW"/>
</dbReference>
<gene>
    <name evidence="12" type="ORF">FNF28_03195</name>
    <name evidence="11" type="ORF">FNF31_03371</name>
</gene>
<dbReference type="Gene3D" id="3.30.470.20">
    <property type="entry name" value="ATP-grasp fold, B domain"/>
    <property type="match status" value="1"/>
</dbReference>
<evidence type="ECO:0000256" key="2">
    <source>
        <dbReference type="ARBA" id="ARBA00006118"/>
    </source>
</evidence>
<sequence length="454" mass="48666">MDNFERRGWICDGSGRTGGRESEYGRAPEVASDFVLYWASMAGVRALYAPGSGVRLRDGQAVNHFPNSAELVRKDMLVKNLKRYRRQLSQAGTPCPEIVPLTFYLPQDYGMLAEAFKRRPSKPWIAKPVGRAQGRGIFLVTRLSQLRQFRGGSTAASRLAASAGAAAASTAGGASSPSARSDASSGAGGGAASAAAFASDMYVLSRYIDRPLLIGGRKFDLRLYCLVTSFSPLRAYIHRQGFARFCAVPYSSSRADLADAAMHLTNVSVQKHTDEYSAVHGGKWGLDRLALYVEATRGRAATAALFRDIREIVRHSLLAVQPRMAPETRAFELYGYDVIIDGALRPWLVEVNASPSLSATTPDDLAMKSAVISDTMDVVVRDLRLLPTKGRQASRGGAAGGRWAAHVCHPSDVTAPPGSPLGGFESLIDESRGFGCGFWSPPSSSESVTAPADA</sequence>
<evidence type="ECO:0000256" key="3">
    <source>
        <dbReference type="ARBA" id="ARBA00022490"/>
    </source>
</evidence>
<evidence type="ECO:0000256" key="1">
    <source>
        <dbReference type="ARBA" id="ARBA00004120"/>
    </source>
</evidence>
<evidence type="ECO:0000256" key="8">
    <source>
        <dbReference type="ARBA" id="ARBA00023069"/>
    </source>
</evidence>
<evidence type="ECO:0000256" key="7">
    <source>
        <dbReference type="ARBA" id="ARBA00022840"/>
    </source>
</evidence>
<keyword evidence="4" id="KW-0436">Ligase</keyword>
<dbReference type="Pfam" id="PF03133">
    <property type="entry name" value="TTL"/>
    <property type="match status" value="1"/>
</dbReference>
<evidence type="ECO:0000256" key="4">
    <source>
        <dbReference type="ARBA" id="ARBA00022598"/>
    </source>
</evidence>
<evidence type="ECO:0000313" key="14">
    <source>
        <dbReference type="Proteomes" id="UP000325113"/>
    </source>
</evidence>
<dbReference type="PANTHER" id="PTHR12241">
    <property type="entry name" value="TUBULIN POLYGLUTAMYLASE"/>
    <property type="match status" value="1"/>
</dbReference>
<evidence type="ECO:0008006" key="15">
    <source>
        <dbReference type="Google" id="ProtNLM"/>
    </source>
</evidence>
<dbReference type="Proteomes" id="UP000324907">
    <property type="component" value="Unassembled WGS sequence"/>
</dbReference>
<dbReference type="SUPFAM" id="SSF56059">
    <property type="entry name" value="Glutathione synthetase ATP-binding domain-like"/>
    <property type="match status" value="1"/>
</dbReference>
<protein>
    <recommendedName>
        <fullName evidence="15">Tubulin--tyrosine ligase-like protein 9</fullName>
    </recommendedName>
</protein>
<dbReference type="Proteomes" id="UP000325113">
    <property type="component" value="Unassembled WGS sequence"/>
</dbReference>
<name>A0A5A8DL17_CAFRO</name>
<evidence type="ECO:0000313" key="13">
    <source>
        <dbReference type="Proteomes" id="UP000324907"/>
    </source>
</evidence>
<proteinExistence type="inferred from homology"/>
<dbReference type="GO" id="GO:0070740">
    <property type="term" value="F:tubulin-glutamic acid ligase activity"/>
    <property type="evidence" value="ECO:0007669"/>
    <property type="project" value="TreeGrafter"/>
</dbReference>
<dbReference type="EMBL" id="VLTL01000041">
    <property type="protein sequence ID" value="KAA0166145.1"/>
    <property type="molecule type" value="Genomic_DNA"/>
</dbReference>
<accession>A0A5A8DL17</accession>
<keyword evidence="10" id="KW-0966">Cell projection</keyword>
<reference evidence="13 14" key="1">
    <citation type="submission" date="2019-07" db="EMBL/GenBank/DDBJ databases">
        <title>Genomes of Cafeteria roenbergensis.</title>
        <authorList>
            <person name="Fischer M.G."/>
            <person name="Hackl T."/>
            <person name="Roman M."/>
        </authorList>
    </citation>
    <scope>NUCLEOTIDE SEQUENCE [LARGE SCALE GENOMIC DNA]</scope>
    <source>
        <strain evidence="11 14">Cflag</strain>
        <strain evidence="12 13">RCC970-E3</strain>
    </source>
</reference>
<keyword evidence="6" id="KW-0547">Nucleotide-binding</keyword>
<evidence type="ECO:0000313" key="11">
    <source>
        <dbReference type="EMBL" id="KAA0162136.1"/>
    </source>
</evidence>
<organism evidence="12 13">
    <name type="scientific">Cafeteria roenbergensis</name>
    <name type="common">Marine flagellate</name>
    <dbReference type="NCBI Taxonomy" id="33653"/>
    <lineage>
        <taxon>Eukaryota</taxon>
        <taxon>Sar</taxon>
        <taxon>Stramenopiles</taxon>
        <taxon>Bigyra</taxon>
        <taxon>Opalozoa</taxon>
        <taxon>Bicosoecida</taxon>
        <taxon>Cafeteriaceae</taxon>
        <taxon>Cafeteria</taxon>
    </lineage>
</organism>
<comment type="caution">
    <text evidence="12">The sequence shown here is derived from an EMBL/GenBank/DDBJ whole genome shotgun (WGS) entry which is preliminary data.</text>
</comment>
<evidence type="ECO:0000256" key="10">
    <source>
        <dbReference type="ARBA" id="ARBA00023273"/>
    </source>
</evidence>
<keyword evidence="7" id="KW-0067">ATP-binding</keyword>
<dbReference type="AlphaFoldDB" id="A0A5A8DL17"/>
<keyword evidence="9" id="KW-0206">Cytoskeleton</keyword>
<keyword evidence="5" id="KW-0493">Microtubule</keyword>
<comment type="similarity">
    <text evidence="2">Belongs to the tubulin polyglutamylase family.</text>
</comment>
<dbReference type="GO" id="GO:0036064">
    <property type="term" value="C:ciliary basal body"/>
    <property type="evidence" value="ECO:0007669"/>
    <property type="project" value="TreeGrafter"/>
</dbReference>
<comment type="subcellular location">
    <subcellularLocation>
        <location evidence="1">Cytoplasm</location>
        <location evidence="1">Cytoskeleton</location>
        <location evidence="1">Cilium basal body</location>
    </subcellularLocation>
</comment>
<evidence type="ECO:0000313" key="12">
    <source>
        <dbReference type="EMBL" id="KAA0166145.1"/>
    </source>
</evidence>
<dbReference type="EMBL" id="VLTM01000029">
    <property type="protein sequence ID" value="KAA0162136.1"/>
    <property type="molecule type" value="Genomic_DNA"/>
</dbReference>
<dbReference type="PANTHER" id="PTHR12241:SF31">
    <property type="entry name" value="POLYGLUTAMYLASE COMPLEX SUBUNIT TTLL1"/>
    <property type="match status" value="1"/>
</dbReference>
<dbReference type="GO" id="GO:0005524">
    <property type="term" value="F:ATP binding"/>
    <property type="evidence" value="ECO:0007669"/>
    <property type="project" value="UniProtKB-KW"/>
</dbReference>